<feature type="compositionally biased region" description="Acidic residues" evidence="1">
    <location>
        <begin position="859"/>
        <end position="908"/>
    </location>
</feature>
<feature type="compositionally biased region" description="Basic and acidic residues" evidence="1">
    <location>
        <begin position="167"/>
        <end position="177"/>
    </location>
</feature>
<feature type="compositionally biased region" description="Basic and acidic residues" evidence="1">
    <location>
        <begin position="26"/>
        <end position="45"/>
    </location>
</feature>
<feature type="region of interest" description="Disordered" evidence="1">
    <location>
        <begin position="656"/>
        <end position="908"/>
    </location>
</feature>
<feature type="compositionally biased region" description="Low complexity" evidence="1">
    <location>
        <begin position="184"/>
        <end position="197"/>
    </location>
</feature>
<dbReference type="Proteomes" id="UP001381693">
    <property type="component" value="Unassembled WGS sequence"/>
</dbReference>
<accession>A0AAN9A0B2</accession>
<comment type="caution">
    <text evidence="2">The sequence shown here is derived from an EMBL/GenBank/DDBJ whole genome shotgun (WGS) entry which is preliminary data.</text>
</comment>
<feature type="compositionally biased region" description="Polar residues" evidence="1">
    <location>
        <begin position="221"/>
        <end position="230"/>
    </location>
</feature>
<feature type="region of interest" description="Disordered" evidence="1">
    <location>
        <begin position="1"/>
        <end position="63"/>
    </location>
</feature>
<dbReference type="EMBL" id="JAXCGZ010018065">
    <property type="protein sequence ID" value="KAK7067555.1"/>
    <property type="molecule type" value="Genomic_DNA"/>
</dbReference>
<feature type="compositionally biased region" description="Basic and acidic residues" evidence="1">
    <location>
        <begin position="456"/>
        <end position="504"/>
    </location>
</feature>
<evidence type="ECO:0000313" key="3">
    <source>
        <dbReference type="Proteomes" id="UP001381693"/>
    </source>
</evidence>
<feature type="compositionally biased region" description="Basic residues" evidence="1">
    <location>
        <begin position="424"/>
        <end position="433"/>
    </location>
</feature>
<feature type="compositionally biased region" description="Acidic residues" evidence="1">
    <location>
        <begin position="728"/>
        <end position="740"/>
    </location>
</feature>
<feature type="compositionally biased region" description="Polar residues" evidence="1">
    <location>
        <begin position="784"/>
        <end position="796"/>
    </location>
</feature>
<feature type="compositionally biased region" description="Acidic residues" evidence="1">
    <location>
        <begin position="802"/>
        <end position="834"/>
    </location>
</feature>
<reference evidence="2 3" key="1">
    <citation type="submission" date="2023-11" db="EMBL/GenBank/DDBJ databases">
        <title>Halocaridina rubra genome assembly.</title>
        <authorList>
            <person name="Smith C."/>
        </authorList>
    </citation>
    <scope>NUCLEOTIDE SEQUENCE [LARGE SCALE GENOMIC DNA]</scope>
    <source>
        <strain evidence="2">EP-1</strain>
        <tissue evidence="2">Whole</tissue>
    </source>
</reference>
<evidence type="ECO:0000256" key="1">
    <source>
        <dbReference type="SAM" id="MobiDB-lite"/>
    </source>
</evidence>
<feature type="compositionally biased region" description="Basic and acidic residues" evidence="1">
    <location>
        <begin position="203"/>
        <end position="219"/>
    </location>
</feature>
<name>A0AAN9A0B2_HALRR</name>
<feature type="compositionally biased region" description="Basic and acidic residues" evidence="1">
    <location>
        <begin position="1"/>
        <end position="18"/>
    </location>
</feature>
<proteinExistence type="predicted"/>
<sequence>MFRPDNRNRNRGNSDKGNRNRSGNSNDRRRNDGNRGNFRRNDQDNRVQLNRFQQNRMQQNRGGGGYLMNMGGYQNVAAYSQQAQVANYAGGYGSAVAAAASFQQNRFGMSQPQRINPWASNIMPGMASSGNEAKLAMNILNAVLSTSGAGPSGRGMSPPPNKMRRMNYREGGYDDRRRRPRSPPGRSHQNRQQSSQRFGSNYRGRDDHSSNQRNDDHRVRNSNNKNSGMTRSSRQSSLESSEFVFRKRLSFVEREKEINKYKDLPAKSLKCRMCEKLEFQSVTAFLAHVDSKGHSKVARAFHEKIAAMTSVLKQNAKLALHKKLMKEKANGRKVETKECRVCEAPMVYGNLKHKNILACKIMHKFHNQTLCCGKDHKTRSLVEEHCLSLEHLKTKYELEHPGKEGETSQDEVMEDEQEKISRQKRDRARRKRKYGDDETDEEEDEDEEEEEEVQNDNEKDTEATPEDMKEVEVYTVKEADTKTEGTDKEKTDSCEENADEAHEKEDEDQNASDGTIQTSEKEDENINADEKDNEIKEDYPEEPSKEEDDIHKKEDNRRIRISGSKKEDFSKNVQQMTLKEMFEYYIKHLVHDPEKVGPYDSANPIGLNFIETHVSFHCMACIEYYPASTEELMAHCCSEDHYKTFRSKYMKLQGVRDSPTSLKRLKDAQERTKRKSNEKEGREHENKEESKGGDEGDAAAGDDALYDPYEGESGDLTTMLQEKKNEEEHEGDVPEGYEVQDEVHGSEADNYEDNMLDYEEDVGDETREEYEEENQGEEAECEKQATSAPRHQGNVSQKDKEEENEEYQEYEEADDEDYQDDDGEEYQDDNDQYENEPAGGQDVNDDEDNENQENKKEGEEYEEDESEEYQGYEDEEYQGDENEDCQGDDNEEYEDDQEEYDDDDEQRE</sequence>
<dbReference type="AlphaFoldDB" id="A0AAN9A0B2"/>
<protein>
    <submittedName>
        <fullName evidence="2">Uncharacterized protein</fullName>
    </submittedName>
</protein>
<feature type="compositionally biased region" description="Basic and acidic residues" evidence="1">
    <location>
        <begin position="548"/>
        <end position="558"/>
    </location>
</feature>
<feature type="compositionally biased region" description="Basic and acidic residues" evidence="1">
    <location>
        <begin position="664"/>
        <end position="694"/>
    </location>
</feature>
<feature type="compositionally biased region" description="Acidic residues" evidence="1">
    <location>
        <begin position="437"/>
        <end position="455"/>
    </location>
</feature>
<feature type="region of interest" description="Disordered" evidence="1">
    <location>
        <begin position="145"/>
        <end position="239"/>
    </location>
</feature>
<organism evidence="2 3">
    <name type="scientific">Halocaridina rubra</name>
    <name type="common">Hawaiian red shrimp</name>
    <dbReference type="NCBI Taxonomy" id="373956"/>
    <lineage>
        <taxon>Eukaryota</taxon>
        <taxon>Metazoa</taxon>
        <taxon>Ecdysozoa</taxon>
        <taxon>Arthropoda</taxon>
        <taxon>Crustacea</taxon>
        <taxon>Multicrustacea</taxon>
        <taxon>Malacostraca</taxon>
        <taxon>Eumalacostraca</taxon>
        <taxon>Eucarida</taxon>
        <taxon>Decapoda</taxon>
        <taxon>Pleocyemata</taxon>
        <taxon>Caridea</taxon>
        <taxon>Atyoidea</taxon>
        <taxon>Atyidae</taxon>
        <taxon>Halocaridina</taxon>
    </lineage>
</organism>
<feature type="compositionally biased region" description="Basic and acidic residues" evidence="1">
    <location>
        <begin position="528"/>
        <end position="538"/>
    </location>
</feature>
<keyword evidence="3" id="KW-1185">Reference proteome</keyword>
<feature type="compositionally biased region" description="Basic and acidic residues" evidence="1">
    <location>
        <begin position="397"/>
        <end position="406"/>
    </location>
</feature>
<feature type="compositionally biased region" description="Acidic residues" evidence="1">
    <location>
        <begin position="407"/>
        <end position="417"/>
    </location>
</feature>
<feature type="region of interest" description="Disordered" evidence="1">
    <location>
        <begin position="397"/>
        <end position="558"/>
    </location>
</feature>
<evidence type="ECO:0000313" key="2">
    <source>
        <dbReference type="EMBL" id="KAK7067555.1"/>
    </source>
</evidence>
<gene>
    <name evidence="2" type="ORF">SK128_025726</name>
</gene>
<feature type="compositionally biased region" description="Low complexity" evidence="1">
    <location>
        <begin position="50"/>
        <end position="60"/>
    </location>
</feature>
<feature type="compositionally biased region" description="Acidic residues" evidence="1">
    <location>
        <begin position="749"/>
        <end position="780"/>
    </location>
</feature>